<dbReference type="PANTHER" id="PTHR43214">
    <property type="entry name" value="TWO-COMPONENT RESPONSE REGULATOR"/>
    <property type="match status" value="1"/>
</dbReference>
<feature type="region of interest" description="Disordered" evidence="4">
    <location>
        <begin position="1"/>
        <end position="97"/>
    </location>
</feature>
<dbReference type="Pfam" id="PF00196">
    <property type="entry name" value="GerE"/>
    <property type="match status" value="1"/>
</dbReference>
<reference evidence="6 7" key="1">
    <citation type="submission" date="2016-10" db="EMBL/GenBank/DDBJ databases">
        <authorList>
            <person name="de Groot N.N."/>
        </authorList>
    </citation>
    <scope>NUCLEOTIDE SEQUENCE [LARGE SCALE GENOMIC DNA]</scope>
    <source>
        <strain evidence="6 7">CGMCC 4.2026</strain>
    </source>
</reference>
<sequence>MAITGPRGAAPTAPVTAYQPGQAPSRTAPAVLHRRPRTAAPARTAGHGTHPAAGDQHPTEPARPEGARGHSGSEEGENPEHSGAPSQHGGTVPAAEGAADGHGAVRLAVHTADPITRLALVSYVRQFPHLALTRWSAAADIVIASLENPDAAAIGGLRRQLPGDPQLLLIVEGAWTANLHSALDAGVRAVIFRHDFTWDRFGEALREVQAGHGDLPTELQGRLMDQVRQTHREVLTPRGLTPGGLTLREADVLRLVAEGYELQDIGSKLGYSERTIKNVLYGVIKRHRLRNRAHSVAYAIRCGLI</sequence>
<dbReference type="CDD" id="cd06170">
    <property type="entry name" value="LuxR_C_like"/>
    <property type="match status" value="1"/>
</dbReference>
<accession>A0A1H8U8A1</accession>
<dbReference type="STRING" id="310780.SAMN05216267_106615"/>
<feature type="domain" description="HTH luxR-type" evidence="5">
    <location>
        <begin position="238"/>
        <end position="303"/>
    </location>
</feature>
<dbReference type="SUPFAM" id="SSF46894">
    <property type="entry name" value="C-terminal effector domain of the bipartite response regulators"/>
    <property type="match status" value="1"/>
</dbReference>
<dbReference type="SMART" id="SM00421">
    <property type="entry name" value="HTH_LUXR"/>
    <property type="match status" value="1"/>
</dbReference>
<evidence type="ECO:0000256" key="3">
    <source>
        <dbReference type="ARBA" id="ARBA00023163"/>
    </source>
</evidence>
<evidence type="ECO:0000256" key="1">
    <source>
        <dbReference type="ARBA" id="ARBA00023015"/>
    </source>
</evidence>
<name>A0A1H8U8A1_9ACTN</name>
<organism evidence="6 7">
    <name type="scientific">Actinacidiphila rubida</name>
    <dbReference type="NCBI Taxonomy" id="310780"/>
    <lineage>
        <taxon>Bacteria</taxon>
        <taxon>Bacillati</taxon>
        <taxon>Actinomycetota</taxon>
        <taxon>Actinomycetes</taxon>
        <taxon>Kitasatosporales</taxon>
        <taxon>Streptomycetaceae</taxon>
        <taxon>Actinacidiphila</taxon>
    </lineage>
</organism>
<feature type="compositionally biased region" description="Low complexity" evidence="4">
    <location>
        <begin position="38"/>
        <end position="50"/>
    </location>
</feature>
<dbReference type="EMBL" id="FODD01000066">
    <property type="protein sequence ID" value="SEO99512.1"/>
    <property type="molecule type" value="Genomic_DNA"/>
</dbReference>
<keyword evidence="1" id="KW-0805">Transcription regulation</keyword>
<evidence type="ECO:0000313" key="7">
    <source>
        <dbReference type="Proteomes" id="UP000181951"/>
    </source>
</evidence>
<evidence type="ECO:0000313" key="6">
    <source>
        <dbReference type="EMBL" id="SEO99512.1"/>
    </source>
</evidence>
<dbReference type="OrthoDB" id="4309410at2"/>
<dbReference type="InterPro" id="IPR016032">
    <property type="entry name" value="Sig_transdc_resp-reg_C-effctor"/>
</dbReference>
<evidence type="ECO:0000256" key="2">
    <source>
        <dbReference type="ARBA" id="ARBA00023125"/>
    </source>
</evidence>
<proteinExistence type="predicted"/>
<protein>
    <submittedName>
        <fullName evidence="6">DNA-binding response regulator, NarL/FixJ family, contains REC and HTH domains</fullName>
    </submittedName>
</protein>
<dbReference type="InterPro" id="IPR039420">
    <property type="entry name" value="WalR-like"/>
</dbReference>
<dbReference type="PANTHER" id="PTHR43214:SF24">
    <property type="entry name" value="TRANSCRIPTIONAL REGULATORY PROTEIN NARL-RELATED"/>
    <property type="match status" value="1"/>
</dbReference>
<dbReference type="Proteomes" id="UP000181951">
    <property type="component" value="Unassembled WGS sequence"/>
</dbReference>
<dbReference type="GO" id="GO:0003677">
    <property type="term" value="F:DNA binding"/>
    <property type="evidence" value="ECO:0007669"/>
    <property type="project" value="UniProtKB-KW"/>
</dbReference>
<dbReference type="GO" id="GO:0006355">
    <property type="term" value="P:regulation of DNA-templated transcription"/>
    <property type="evidence" value="ECO:0007669"/>
    <property type="project" value="InterPro"/>
</dbReference>
<dbReference type="PROSITE" id="PS50043">
    <property type="entry name" value="HTH_LUXR_2"/>
    <property type="match status" value="1"/>
</dbReference>
<dbReference type="RefSeq" id="WP_079138880.1">
    <property type="nucleotide sequence ID" value="NZ_FODD01000066.1"/>
</dbReference>
<evidence type="ECO:0000256" key="4">
    <source>
        <dbReference type="SAM" id="MobiDB-lite"/>
    </source>
</evidence>
<gene>
    <name evidence="6" type="ORF">SAMN05216267_106615</name>
</gene>
<dbReference type="PRINTS" id="PR00038">
    <property type="entry name" value="HTHLUXR"/>
</dbReference>
<feature type="compositionally biased region" description="Basic and acidic residues" evidence="4">
    <location>
        <begin position="57"/>
        <end position="73"/>
    </location>
</feature>
<evidence type="ECO:0000259" key="5">
    <source>
        <dbReference type="PROSITE" id="PS50043"/>
    </source>
</evidence>
<keyword evidence="2 6" id="KW-0238">DNA-binding</keyword>
<keyword evidence="3" id="KW-0804">Transcription</keyword>
<dbReference type="InterPro" id="IPR000792">
    <property type="entry name" value="Tscrpt_reg_LuxR_C"/>
</dbReference>
<dbReference type="AlphaFoldDB" id="A0A1H8U8A1"/>
<dbReference type="Gene3D" id="3.40.50.2300">
    <property type="match status" value="1"/>
</dbReference>
<keyword evidence="7" id="KW-1185">Reference proteome</keyword>